<feature type="compositionally biased region" description="Basic and acidic residues" evidence="1">
    <location>
        <begin position="201"/>
        <end position="212"/>
    </location>
</feature>
<keyword evidence="2" id="KW-1185">Reference proteome</keyword>
<protein>
    <submittedName>
        <fullName evidence="3">Uncharacterized protein</fullName>
    </submittedName>
</protein>
<feature type="compositionally biased region" description="Basic and acidic residues" evidence="1">
    <location>
        <begin position="12"/>
        <end position="21"/>
    </location>
</feature>
<evidence type="ECO:0000313" key="3">
    <source>
        <dbReference type="WBParaSite" id="ALUE_0001449801-mRNA-1"/>
    </source>
</evidence>
<organism evidence="2 3">
    <name type="scientific">Ascaris lumbricoides</name>
    <name type="common">Giant roundworm</name>
    <dbReference type="NCBI Taxonomy" id="6252"/>
    <lineage>
        <taxon>Eukaryota</taxon>
        <taxon>Metazoa</taxon>
        <taxon>Ecdysozoa</taxon>
        <taxon>Nematoda</taxon>
        <taxon>Chromadorea</taxon>
        <taxon>Rhabditida</taxon>
        <taxon>Spirurina</taxon>
        <taxon>Ascaridomorpha</taxon>
        <taxon>Ascaridoidea</taxon>
        <taxon>Ascarididae</taxon>
        <taxon>Ascaris</taxon>
    </lineage>
</organism>
<dbReference type="AlphaFoldDB" id="A0A9J2PYU9"/>
<accession>A0A9J2PYU9</accession>
<proteinExistence type="predicted"/>
<dbReference type="WBParaSite" id="ALUE_0001449801-mRNA-1">
    <property type="protein sequence ID" value="ALUE_0001449801-mRNA-1"/>
    <property type="gene ID" value="ALUE_0001449801"/>
</dbReference>
<evidence type="ECO:0000313" key="2">
    <source>
        <dbReference type="Proteomes" id="UP000036681"/>
    </source>
</evidence>
<reference evidence="3" key="1">
    <citation type="submission" date="2023-03" db="UniProtKB">
        <authorList>
            <consortium name="WormBaseParasite"/>
        </authorList>
    </citation>
    <scope>IDENTIFICATION</scope>
</reference>
<dbReference type="Proteomes" id="UP000036681">
    <property type="component" value="Unplaced"/>
</dbReference>
<evidence type="ECO:0000256" key="1">
    <source>
        <dbReference type="SAM" id="MobiDB-lite"/>
    </source>
</evidence>
<name>A0A9J2PYU9_ASCLU</name>
<sequence>MLDLVCTQRQQSADEEHVQKLRRDHSSKHASHLAEGFWPSSHETALHIPENGYSEMRSCSGTTGGTFRQCASTSNFRLSFENRANSAHQSRHAQSFAVSGASYWKDCHGTNIRNRASDRRAPFCTYDSHKRWDIRSALRRNAQTGTDGEENKQGAAWDDFCTSFRIHSRTSGDRQGARFEQLTEESQLDEEQVPEDPCSTKNREADTEKPSCEDNAALWRREEESGESLRVPSGRDNAVRIPAGRYRTPKRSNGDGWYGGPKEFTRCSWNLSHSASGEKIVFPAKEETWLATPQEAVGSIQESSSEITDILVIAHLEMFEKLMPAPPANITSKRKGIVKKFSKTVASIQSRFVRSNLRGICGISDAQIGAGQAHGGAEESTDFKVFDQAQPAASTYIPKRTEETAGEKRYFEYYNKNSRAFFNNRGGRYLIHFAETANPTALLFNSTVMEKYCTNGNCCQQNEA</sequence>
<feature type="region of interest" description="Disordered" evidence="1">
    <location>
        <begin position="183"/>
        <end position="212"/>
    </location>
</feature>
<feature type="compositionally biased region" description="Acidic residues" evidence="1">
    <location>
        <begin position="183"/>
        <end position="194"/>
    </location>
</feature>
<feature type="region of interest" description="Disordered" evidence="1">
    <location>
        <begin position="1"/>
        <end position="26"/>
    </location>
</feature>